<keyword evidence="1" id="KW-1133">Transmembrane helix</keyword>
<evidence type="ECO:0000313" key="5">
    <source>
        <dbReference type="Proteomes" id="UP001138540"/>
    </source>
</evidence>
<dbReference type="NCBIfam" id="NF035944">
    <property type="entry name" value="PEPxxWA-CTERM"/>
    <property type="match status" value="1"/>
</dbReference>
<dbReference type="EMBL" id="JACHKA010000001">
    <property type="protein sequence ID" value="MBB5985306.1"/>
    <property type="molecule type" value="Genomic_DNA"/>
</dbReference>
<comment type="caution">
    <text evidence="4">The sequence shown here is derived from an EMBL/GenBank/DDBJ whole genome shotgun (WGS) entry which is preliminary data.</text>
</comment>
<protein>
    <recommendedName>
        <fullName evidence="3">Ice-binding protein C-terminal domain-containing protein</fullName>
    </recommendedName>
</protein>
<feature type="domain" description="Ice-binding protein C-terminal" evidence="3">
    <location>
        <begin position="151"/>
        <end position="174"/>
    </location>
</feature>
<proteinExistence type="predicted"/>
<accession>A0ABR6NDI1</accession>
<keyword evidence="1" id="KW-0472">Membrane</keyword>
<keyword evidence="1" id="KW-0812">Transmembrane</keyword>
<evidence type="ECO:0000256" key="2">
    <source>
        <dbReference type="SAM" id="SignalP"/>
    </source>
</evidence>
<evidence type="ECO:0000313" key="4">
    <source>
        <dbReference type="EMBL" id="MBB5985306.1"/>
    </source>
</evidence>
<dbReference type="Proteomes" id="UP001138540">
    <property type="component" value="Unassembled WGS sequence"/>
</dbReference>
<reference evidence="4 5" key="1">
    <citation type="submission" date="2020-08" db="EMBL/GenBank/DDBJ databases">
        <title>Exploring microbial biodiversity for novel pathways involved in the catabolism of aromatic compounds derived from lignin.</title>
        <authorList>
            <person name="Elkins J."/>
        </authorList>
    </citation>
    <scope>NUCLEOTIDE SEQUENCE [LARGE SCALE GENOMIC DNA]</scope>
    <source>
        <strain evidence="4 5">B1D3A</strain>
    </source>
</reference>
<name>A0ABR6NDI1_9SPHN</name>
<organism evidence="4 5">
    <name type="scientific">Sphingobium lignivorans</name>
    <dbReference type="NCBI Taxonomy" id="2735886"/>
    <lineage>
        <taxon>Bacteria</taxon>
        <taxon>Pseudomonadati</taxon>
        <taxon>Pseudomonadota</taxon>
        <taxon>Alphaproteobacteria</taxon>
        <taxon>Sphingomonadales</taxon>
        <taxon>Sphingomonadaceae</taxon>
        <taxon>Sphingobium</taxon>
    </lineage>
</organism>
<dbReference type="InterPro" id="IPR013424">
    <property type="entry name" value="Ice-binding_C"/>
</dbReference>
<keyword evidence="5" id="KW-1185">Reference proteome</keyword>
<dbReference type="Pfam" id="PF07589">
    <property type="entry name" value="PEP-CTERM"/>
    <property type="match status" value="1"/>
</dbReference>
<feature type="signal peptide" evidence="2">
    <location>
        <begin position="1"/>
        <end position="19"/>
    </location>
</feature>
<evidence type="ECO:0000256" key="1">
    <source>
        <dbReference type="SAM" id="Phobius"/>
    </source>
</evidence>
<feature type="transmembrane region" description="Helical" evidence="1">
    <location>
        <begin position="154"/>
        <end position="171"/>
    </location>
</feature>
<dbReference type="NCBIfam" id="TIGR02595">
    <property type="entry name" value="PEP_CTERM"/>
    <property type="match status" value="1"/>
</dbReference>
<sequence>MKKMFLAALLAGFAMPAHAAEIAWGISFDATEYIGTVPGAPLQEIYHENVGILIGGDCDAAMASCFLTSNIPGFWCDNCSYIEYYTDDRIYMIFHAPGGTLSLNMKFRFDHHGRISKAWGLTEGSISIQPEGTGYATHYWWGDFDTINRGVPEPATWAMMIGGFALAGGALRRRRGMAARVQRVQFA</sequence>
<keyword evidence="2" id="KW-0732">Signal</keyword>
<feature type="chain" id="PRO_5047405408" description="Ice-binding protein C-terminal domain-containing protein" evidence="2">
    <location>
        <begin position="20"/>
        <end position="187"/>
    </location>
</feature>
<gene>
    <name evidence="4" type="ORF">HNP60_001280</name>
</gene>
<evidence type="ECO:0000259" key="3">
    <source>
        <dbReference type="Pfam" id="PF07589"/>
    </source>
</evidence>